<evidence type="ECO:0000256" key="1">
    <source>
        <dbReference type="SAM" id="Phobius"/>
    </source>
</evidence>
<keyword evidence="1" id="KW-0812">Transmembrane</keyword>
<comment type="caution">
    <text evidence="3">The sequence shown here is derived from an EMBL/GenBank/DDBJ whole genome shotgun (WGS) entry which is preliminary data.</text>
</comment>
<evidence type="ECO:0000313" key="4">
    <source>
        <dbReference type="Proteomes" id="UP000053455"/>
    </source>
</evidence>
<evidence type="ECO:0000313" key="3">
    <source>
        <dbReference type="EMBL" id="KLI65146.1"/>
    </source>
</evidence>
<evidence type="ECO:0000259" key="2">
    <source>
        <dbReference type="Pfam" id="PF07885"/>
    </source>
</evidence>
<organism evidence="3 4">
    <name type="scientific">Aurantiacibacter marinus</name>
    <dbReference type="NCBI Taxonomy" id="874156"/>
    <lineage>
        <taxon>Bacteria</taxon>
        <taxon>Pseudomonadati</taxon>
        <taxon>Pseudomonadota</taxon>
        <taxon>Alphaproteobacteria</taxon>
        <taxon>Sphingomonadales</taxon>
        <taxon>Erythrobacteraceae</taxon>
        <taxon>Aurantiacibacter</taxon>
    </lineage>
</organism>
<keyword evidence="1" id="KW-1133">Transmembrane helix</keyword>
<protein>
    <recommendedName>
        <fullName evidence="2">Potassium channel domain-containing protein</fullName>
    </recommendedName>
</protein>
<reference evidence="3 4" key="1">
    <citation type="submission" date="2015-04" db="EMBL/GenBank/DDBJ databases">
        <title>The draft genome sequence of Erythrobacter marinus HWDM-33.</title>
        <authorList>
            <person name="Zhuang L."/>
            <person name="Liu Y."/>
            <person name="Shao Z."/>
        </authorList>
    </citation>
    <scope>NUCLEOTIDE SEQUENCE [LARGE SCALE GENOMIC DNA]</scope>
    <source>
        <strain evidence="3 4">HWDM-33</strain>
    </source>
</reference>
<dbReference type="Gene3D" id="1.10.287.70">
    <property type="match status" value="1"/>
</dbReference>
<feature type="transmembrane region" description="Helical" evidence="1">
    <location>
        <begin position="96"/>
        <end position="120"/>
    </location>
</feature>
<dbReference type="PATRIC" id="fig|874156.12.peg.416"/>
<accession>A0A0H0XT21</accession>
<feature type="transmembrane region" description="Helical" evidence="1">
    <location>
        <begin position="24"/>
        <end position="49"/>
    </location>
</feature>
<dbReference type="Pfam" id="PF07885">
    <property type="entry name" value="Ion_trans_2"/>
    <property type="match status" value="1"/>
</dbReference>
<proteinExistence type="predicted"/>
<feature type="domain" description="Potassium channel" evidence="2">
    <location>
        <begin position="36"/>
        <end position="114"/>
    </location>
</feature>
<keyword evidence="1" id="KW-0472">Membrane</keyword>
<dbReference type="STRING" id="874156.GCA_001021555_00883"/>
<dbReference type="EMBL" id="LBHU01000001">
    <property type="protein sequence ID" value="KLI65146.1"/>
    <property type="molecule type" value="Genomic_DNA"/>
</dbReference>
<gene>
    <name evidence="3" type="ORF">AAV99_01985</name>
</gene>
<dbReference type="InterPro" id="IPR013099">
    <property type="entry name" value="K_chnl_dom"/>
</dbReference>
<dbReference type="AlphaFoldDB" id="A0A0H0XT21"/>
<name>A0A0H0XT21_9SPHN</name>
<keyword evidence="4" id="KW-1185">Reference proteome</keyword>
<dbReference type="SUPFAM" id="SSF81324">
    <property type="entry name" value="Voltage-gated potassium channels"/>
    <property type="match status" value="1"/>
</dbReference>
<dbReference type="OrthoDB" id="2974133at2"/>
<dbReference type="Proteomes" id="UP000053455">
    <property type="component" value="Unassembled WGS sequence"/>
</dbReference>
<sequence>MHYSALRLGARLIIHEEKFTKRPLLFVLALVFLAHLAEVLLFAITYYVMHWSQWMGSLSDLNPANADDFTRYFYFSISSYTTLGVGDVVPVGPMRILAGIEALTGLVLIAWTASFSYLMMERYWSEAEGK</sequence>